<dbReference type="RefSeq" id="WP_034228571.1">
    <property type="nucleotide sequence ID" value="NZ_AXCW01000301.1"/>
</dbReference>
<evidence type="ECO:0000259" key="2">
    <source>
        <dbReference type="Pfam" id="PF18741"/>
    </source>
</evidence>
<feature type="compositionally biased region" description="Acidic residues" evidence="1">
    <location>
        <begin position="1275"/>
        <end position="1289"/>
    </location>
</feature>
<dbReference type="Pfam" id="PF18741">
    <property type="entry name" value="MTES_1575"/>
    <property type="match status" value="1"/>
</dbReference>
<feature type="region of interest" description="Disordered" evidence="1">
    <location>
        <begin position="134"/>
        <end position="158"/>
    </location>
</feature>
<reference evidence="3 4" key="1">
    <citation type="submission" date="2014-01" db="EMBL/GenBank/DDBJ databases">
        <title>Actinotalea ferrariae CF5-4.</title>
        <authorList>
            <person name="Chen F."/>
            <person name="Li Y."/>
            <person name="Wang G."/>
        </authorList>
    </citation>
    <scope>NUCLEOTIDE SEQUENCE [LARGE SCALE GENOMIC DNA]</scope>
    <source>
        <strain evidence="3 4">CF5-4</strain>
    </source>
</reference>
<feature type="domain" description="Restriction endonuclease type II-like" evidence="2">
    <location>
        <begin position="1154"/>
        <end position="1246"/>
    </location>
</feature>
<dbReference type="SUPFAM" id="SSF52980">
    <property type="entry name" value="Restriction endonuclease-like"/>
    <property type="match status" value="1"/>
</dbReference>
<dbReference type="EMBL" id="AXCW01000301">
    <property type="protein sequence ID" value="EYR62194.1"/>
    <property type="molecule type" value="Genomic_DNA"/>
</dbReference>
<gene>
    <name evidence="3" type="ORF">N866_10950</name>
</gene>
<accession>A0A021VLU7</accession>
<comment type="caution">
    <text evidence="3">The sequence shown here is derived from an EMBL/GenBank/DDBJ whole genome shotgun (WGS) entry which is preliminary data.</text>
</comment>
<evidence type="ECO:0000313" key="4">
    <source>
        <dbReference type="Proteomes" id="UP000019753"/>
    </source>
</evidence>
<protein>
    <recommendedName>
        <fullName evidence="2">Restriction endonuclease type II-like domain-containing protein</fullName>
    </recommendedName>
</protein>
<name>A0A021VLU7_9CELL</name>
<organism evidence="3 4">
    <name type="scientific">Actinotalea ferrariae CF5-4</name>
    <dbReference type="NCBI Taxonomy" id="948458"/>
    <lineage>
        <taxon>Bacteria</taxon>
        <taxon>Bacillati</taxon>
        <taxon>Actinomycetota</taxon>
        <taxon>Actinomycetes</taxon>
        <taxon>Micrococcales</taxon>
        <taxon>Cellulomonadaceae</taxon>
        <taxon>Actinotalea</taxon>
    </lineage>
</organism>
<feature type="compositionally biased region" description="Basic and acidic residues" evidence="1">
    <location>
        <begin position="1314"/>
        <end position="1330"/>
    </location>
</feature>
<proteinExistence type="predicted"/>
<dbReference type="InterPro" id="IPR049468">
    <property type="entry name" value="Restrct_endonuc-II-like_dom"/>
</dbReference>
<dbReference type="OrthoDB" id="9757917at2"/>
<evidence type="ECO:0000256" key="1">
    <source>
        <dbReference type="SAM" id="MobiDB-lite"/>
    </source>
</evidence>
<feature type="region of interest" description="Disordered" evidence="1">
    <location>
        <begin position="1268"/>
        <end position="1341"/>
    </location>
</feature>
<feature type="compositionally biased region" description="Low complexity" evidence="1">
    <location>
        <begin position="1300"/>
        <end position="1310"/>
    </location>
</feature>
<keyword evidence="4" id="KW-1185">Reference proteome</keyword>
<evidence type="ECO:0000313" key="3">
    <source>
        <dbReference type="EMBL" id="EYR62194.1"/>
    </source>
</evidence>
<feature type="non-terminal residue" evidence="3">
    <location>
        <position position="1"/>
    </location>
</feature>
<dbReference type="InterPro" id="IPR011335">
    <property type="entry name" value="Restrct_endonuc-II-like"/>
</dbReference>
<sequence>VPRPTAEQLVDAALERWRGALADRAGDSALLDVDRLGDARLDLSTAHPSGIAQLFAGRETRLSNLVREGGALAAARRSARAVVARADDHAQRYGLASAFLAIGVATWTEPVPPPAGRAAAGTTDADDVAALAAATQAGAPPSPSAADRPEDGGAATRTVRAPVLLRPVAVRPRGRGESDFDLTLEPSLEVNPLLATALRSRGALLDPSALARGAFAESGFDPRAALDRLRSLGAAVLEDFALEDRLLVGTFVHPEQVLVGDLDGLRDSAVGHEVLRALADDTEARAALAHALPDPLAGDRPLEQERGVGDLDRAQVRVLDALAAGHHLLLDAPPGSDVAGTLAAVVADAAATGRTVLYVAGHRRAGHALVERLTALGLDELVLDVAPDSGWRQQAASRLLAAMTVQPVAVPEEQVAIVQRELLDRRRRLAGYIEGLHRTREPWGASGYDALQALARLTSARPGPQTTVRLTAAVAESLTPERRAQAAVDLVRVAALGAFSAATRSSSWYGADLVTPDRARDALRHVEELLEAVLPHVTAEAERVAEATGLVAAQTPAQWSEQLTMLAEVRRALDVFQPIVFERSAADLVAATATSAWRAEHGVDMSGMVRRRLRKQAKDLLRPGRPVEDLHAALVHVQQQREVWQAHCPAGGWPRVPVGLAEIEEENAELVAHLDALSATLGLTGEAHLDRLSWAGLAGRLQRLRQDQVALEVLPERTALLRNLARQGLGALVADLEERQVGVGFVAAELDLAWWTTVFEEILRQDPALAGYDGTALARLVAEFRTLDRRHLRDRALLGLAEARELLRTRLRGADEEAQGLFAELVEHRFSGLRTAVERYPRVVRHLRPCLVASPMLVPQLLPAQRSEDLVVLDAAGHLPIEAVVPALARGRQVLVVGDTRSASGTALPALAEVLPTLSLHADASRRDPHLTAFLADHGYAGLLTATPLPATQALLRLDVVDGVGMPNAHGAVESTQAEVDHVLELVTEHALTRPEESLAVVTASPVHATRVRDAVLAEVRDNPALEGFFRADRPEPFVVVEAGATQGLSRDAVVLSVGFGRTPHGRVLHRFGALSEPGGEGRLLEALGATRHRLTVVSCFAAEDLDEDRLRAPGALALRDLLRLAAERTAAPAEHGRTAPDGGAEPDRLVLDLAERLWRMGLPVDLHHGVPGGARLPLVVGHPDVPDEWLVAVLTDDDAYVGEPSVRVRDRQVAERLERLGWTVAQVWSAAVFLDPTGEAEAIAQAAAEAARRRVVVRAARPVVRPPARVVDDPTGDADEDLPGDDVAPDGPAMRDDGAAPAVDPAPGGDAAGDDRDPHEDAHRDAHDEESAEDGSTSVDTGVAMVTAVPTPRGPRPPVERGLPVGAYSDDQLDDLVAWIVADGRRRDDEELAAALREELGVTRRGARLDAVVEAAVRRAR</sequence>
<dbReference type="Proteomes" id="UP000019753">
    <property type="component" value="Unassembled WGS sequence"/>
</dbReference>